<comment type="similarity">
    <text evidence="1">Belongs to the ligand-gated ion channel (TC 1.A.9) family. Acetylcholine receptor (TC 1.A.9.1) subfamily.</text>
</comment>
<keyword evidence="3" id="KW-1003">Cell membrane</keyword>
<evidence type="ECO:0000256" key="15">
    <source>
        <dbReference type="RuleBase" id="RU000687"/>
    </source>
</evidence>
<dbReference type="Proteomes" id="UP000694844">
    <property type="component" value="Chromosome 9"/>
</dbReference>
<dbReference type="FunFam" id="1.20.58.390:FF:000073">
    <property type="entry name" value="Neuronal acetylcholine receptor subunit alpha-9-II"/>
    <property type="match status" value="1"/>
</dbReference>
<evidence type="ECO:0000256" key="3">
    <source>
        <dbReference type="ARBA" id="ARBA00022475"/>
    </source>
</evidence>
<organism evidence="18 19">
    <name type="scientific">Crassostrea virginica</name>
    <name type="common">Eastern oyster</name>
    <dbReference type="NCBI Taxonomy" id="6565"/>
    <lineage>
        <taxon>Eukaryota</taxon>
        <taxon>Metazoa</taxon>
        <taxon>Spiralia</taxon>
        <taxon>Lophotrochozoa</taxon>
        <taxon>Mollusca</taxon>
        <taxon>Bivalvia</taxon>
        <taxon>Autobranchia</taxon>
        <taxon>Pteriomorphia</taxon>
        <taxon>Ostreida</taxon>
        <taxon>Ostreoidea</taxon>
        <taxon>Ostreidae</taxon>
        <taxon>Crassostrea</taxon>
    </lineage>
</organism>
<sequence>MDNHSSMLNKRRFWSIRFLVCCFFKAFLLVSADENEFRLIRDVMSRYDKRIRPSTNHTLPTTINFSVALAQIIDVDEKNQIITTNCWLNLNWMDNMLTWNPRKYGGINVVRLPYNDIWLPDILLYDNADVGTAQSSVSTNVIVSANGNVTWLSMWIFKSSCSMDVRYFPFDVQNCSMNFASWTFDAYRVDIRNNAHDGDLSNYVNSSEFEVVEFSFKRHVVVFTCCPEPYVFLTYTLVIQRKPLFYLFNMVMPCILITLVALLGFYMPNDSGEKISMGITTLLSMTVFLMIVAEELPPVSDIVPLIGLYYGMSIAVISLSTALNVFTLNVHHKGLRGHKVPHCLKRVFFGIVSKMLFLKIDLPVAPEEGMEQVPSPRYIVYDSEPPPAINGSGSTFPTRQGHKPDTDDASQREFMRILHRVNKTIDKNEQRLSEQDRRDVINQEWQQLALVIDRLLLVLFVVVVICSTLSLLVPGSDYSHPVSKNE</sequence>
<evidence type="ECO:0000313" key="18">
    <source>
        <dbReference type="Proteomes" id="UP000694844"/>
    </source>
</evidence>
<evidence type="ECO:0000256" key="10">
    <source>
        <dbReference type="ARBA" id="ARBA00023170"/>
    </source>
</evidence>
<dbReference type="Gene3D" id="2.70.170.10">
    <property type="entry name" value="Neurotransmitter-gated ion-channel ligand-binding domain"/>
    <property type="match status" value="1"/>
</dbReference>
<keyword evidence="13 15" id="KW-0407">Ion channel</keyword>
<dbReference type="InterPro" id="IPR006202">
    <property type="entry name" value="Neur_chan_lig-bd"/>
</dbReference>
<keyword evidence="9" id="KW-1015">Disulfide bond</keyword>
<evidence type="ECO:0000256" key="8">
    <source>
        <dbReference type="ARBA" id="ARBA00023136"/>
    </source>
</evidence>
<keyword evidence="11" id="KW-0325">Glycoprotein</keyword>
<dbReference type="InterPro" id="IPR036719">
    <property type="entry name" value="Neuro-gated_channel_TM_sf"/>
</dbReference>
<proteinExistence type="inferred from homology"/>
<dbReference type="GO" id="GO:0022848">
    <property type="term" value="F:acetylcholine-gated monoatomic cation-selective channel activity"/>
    <property type="evidence" value="ECO:0007669"/>
    <property type="project" value="InterPro"/>
</dbReference>
<keyword evidence="2 15" id="KW-0813">Transport</keyword>
<dbReference type="InterPro" id="IPR006201">
    <property type="entry name" value="Neur_channel"/>
</dbReference>
<dbReference type="NCBIfam" id="TIGR00860">
    <property type="entry name" value="LIC"/>
    <property type="match status" value="1"/>
</dbReference>
<dbReference type="CDD" id="cd18997">
    <property type="entry name" value="LGIC_ECD_nAChR"/>
    <property type="match status" value="1"/>
</dbReference>
<dbReference type="GeneID" id="111115719"/>
<dbReference type="InterPro" id="IPR018000">
    <property type="entry name" value="Neurotransmitter_ion_chnl_CS"/>
</dbReference>
<dbReference type="FunFam" id="2.70.170.10:FF:000016">
    <property type="entry name" value="Nicotinic acetylcholine receptor subunit"/>
    <property type="match status" value="1"/>
</dbReference>
<evidence type="ECO:0000256" key="12">
    <source>
        <dbReference type="ARBA" id="ARBA00023286"/>
    </source>
</evidence>
<dbReference type="SUPFAM" id="SSF90112">
    <property type="entry name" value="Neurotransmitter-gated ion-channel transmembrane pore"/>
    <property type="match status" value="1"/>
</dbReference>
<dbReference type="KEGG" id="cvn:111115719"/>
<dbReference type="GO" id="GO:0045211">
    <property type="term" value="C:postsynaptic membrane"/>
    <property type="evidence" value="ECO:0007669"/>
    <property type="project" value="InterPro"/>
</dbReference>
<dbReference type="Pfam" id="PF02932">
    <property type="entry name" value="Neur_chan_memb"/>
    <property type="match status" value="1"/>
</dbReference>
<dbReference type="CDD" id="cd19051">
    <property type="entry name" value="LGIC_TM_cation"/>
    <property type="match status" value="1"/>
</dbReference>
<dbReference type="InterPro" id="IPR006029">
    <property type="entry name" value="Neurotrans-gated_channel_TM"/>
</dbReference>
<keyword evidence="12" id="KW-1071">Ligand-gated ion channel</keyword>
<dbReference type="GO" id="GO:0004888">
    <property type="term" value="F:transmembrane signaling receptor activity"/>
    <property type="evidence" value="ECO:0007669"/>
    <property type="project" value="InterPro"/>
</dbReference>
<feature type="chain" id="PRO_5034332625" evidence="15">
    <location>
        <begin position="33"/>
        <end position="486"/>
    </location>
</feature>
<evidence type="ECO:0000256" key="9">
    <source>
        <dbReference type="ARBA" id="ARBA00023157"/>
    </source>
</evidence>
<dbReference type="PRINTS" id="PR00254">
    <property type="entry name" value="NICOTINICR"/>
</dbReference>
<dbReference type="Gene3D" id="1.20.58.390">
    <property type="entry name" value="Neurotransmitter-gated ion-channel transmembrane domain"/>
    <property type="match status" value="2"/>
</dbReference>
<evidence type="ECO:0000259" key="16">
    <source>
        <dbReference type="Pfam" id="PF02931"/>
    </source>
</evidence>
<dbReference type="RefSeq" id="XP_022310262.1">
    <property type="nucleotide sequence ID" value="XM_022454554.1"/>
</dbReference>
<reference evidence="19" key="1">
    <citation type="submission" date="2025-08" db="UniProtKB">
        <authorList>
            <consortium name="RefSeq"/>
        </authorList>
    </citation>
    <scope>IDENTIFICATION</scope>
    <source>
        <tissue evidence="19">Whole sample</tissue>
    </source>
</reference>
<dbReference type="InterPro" id="IPR036734">
    <property type="entry name" value="Neur_chan_lig-bd_sf"/>
</dbReference>
<dbReference type="InterPro" id="IPR002394">
    <property type="entry name" value="Nicotinic_acetylcholine_rcpt"/>
</dbReference>
<feature type="transmembrane region" description="Helical" evidence="15">
    <location>
        <begin position="244"/>
        <end position="263"/>
    </location>
</feature>
<keyword evidence="7 15" id="KW-0406">Ion transport</keyword>
<comment type="subcellular location">
    <subcellularLocation>
        <location evidence="14">Synaptic cell membrane</location>
        <topology evidence="14">Multi-pass membrane protein</topology>
    </subcellularLocation>
</comment>
<dbReference type="PRINTS" id="PR00252">
    <property type="entry name" value="NRIONCHANNEL"/>
</dbReference>
<evidence type="ECO:0000259" key="17">
    <source>
        <dbReference type="Pfam" id="PF02932"/>
    </source>
</evidence>
<evidence type="ECO:0000256" key="2">
    <source>
        <dbReference type="ARBA" id="ARBA00022448"/>
    </source>
</evidence>
<dbReference type="InterPro" id="IPR038050">
    <property type="entry name" value="Neuro_actylchol_rec"/>
</dbReference>
<keyword evidence="15" id="KW-0732">Signal</keyword>
<evidence type="ECO:0000256" key="4">
    <source>
        <dbReference type="ARBA" id="ARBA00022692"/>
    </source>
</evidence>
<dbReference type="OrthoDB" id="5975154at2759"/>
<dbReference type="Pfam" id="PF02931">
    <property type="entry name" value="Neur_chan_LBD"/>
    <property type="match status" value="1"/>
</dbReference>
<evidence type="ECO:0000256" key="6">
    <source>
        <dbReference type="ARBA" id="ARBA00023018"/>
    </source>
</evidence>
<evidence type="ECO:0000256" key="5">
    <source>
        <dbReference type="ARBA" id="ARBA00022989"/>
    </source>
</evidence>
<feature type="domain" description="Neurotransmitter-gated ion-channel ligand-binding" evidence="16">
    <location>
        <begin position="38"/>
        <end position="243"/>
    </location>
</feature>
<dbReference type="SUPFAM" id="SSF63712">
    <property type="entry name" value="Nicotinic receptor ligand binding domain-like"/>
    <property type="match status" value="1"/>
</dbReference>
<evidence type="ECO:0000256" key="1">
    <source>
        <dbReference type="ARBA" id="ARBA00009237"/>
    </source>
</evidence>
<evidence type="ECO:0000256" key="7">
    <source>
        <dbReference type="ARBA" id="ARBA00023065"/>
    </source>
</evidence>
<feature type="domain" description="Neurotransmitter-gated ion-channel transmembrane" evidence="17">
    <location>
        <begin position="250"/>
        <end position="471"/>
    </location>
</feature>
<name>A0A8B8C3K4_CRAVI</name>
<keyword evidence="5 15" id="KW-1133">Transmembrane helix</keyword>
<dbReference type="PROSITE" id="PS00236">
    <property type="entry name" value="NEUROTR_ION_CHANNEL"/>
    <property type="match status" value="1"/>
</dbReference>
<keyword evidence="8 15" id="KW-0472">Membrane</keyword>
<feature type="transmembrane region" description="Helical" evidence="15">
    <location>
        <begin position="305"/>
        <end position="326"/>
    </location>
</feature>
<evidence type="ECO:0000313" key="19">
    <source>
        <dbReference type="RefSeq" id="XP_022310262.1"/>
    </source>
</evidence>
<keyword evidence="18" id="KW-1185">Reference proteome</keyword>
<evidence type="ECO:0000256" key="14">
    <source>
        <dbReference type="ARBA" id="ARBA00034099"/>
    </source>
</evidence>
<dbReference type="AlphaFoldDB" id="A0A8B8C3K4"/>
<feature type="transmembrane region" description="Helical" evidence="15">
    <location>
        <begin position="275"/>
        <end position="293"/>
    </location>
</feature>
<keyword evidence="10" id="KW-0675">Receptor</keyword>
<protein>
    <submittedName>
        <fullName evidence="19">Ligand-gated ion channel 4-like</fullName>
    </submittedName>
</protein>
<keyword evidence="4 15" id="KW-0812">Transmembrane</keyword>
<evidence type="ECO:0000256" key="11">
    <source>
        <dbReference type="ARBA" id="ARBA00023180"/>
    </source>
</evidence>
<feature type="signal peptide" evidence="15">
    <location>
        <begin position="1"/>
        <end position="32"/>
    </location>
</feature>
<evidence type="ECO:0000256" key="13">
    <source>
        <dbReference type="ARBA" id="ARBA00023303"/>
    </source>
</evidence>
<keyword evidence="6" id="KW-0770">Synapse</keyword>
<feature type="transmembrane region" description="Helical" evidence="15">
    <location>
        <begin position="455"/>
        <end position="473"/>
    </location>
</feature>
<gene>
    <name evidence="19" type="primary">LOC111115719</name>
</gene>
<dbReference type="PANTHER" id="PTHR18945">
    <property type="entry name" value="NEUROTRANSMITTER GATED ION CHANNEL"/>
    <property type="match status" value="1"/>
</dbReference>
<accession>A0A8B8C3K4</accession>